<evidence type="ECO:0000256" key="2">
    <source>
        <dbReference type="PROSITE-ProRule" id="PRU00335"/>
    </source>
</evidence>
<dbReference type="PANTHER" id="PTHR43479">
    <property type="entry name" value="ACREF/ENVCD OPERON REPRESSOR-RELATED"/>
    <property type="match status" value="1"/>
</dbReference>
<name>A0ABV1KTP3_9BACL</name>
<sequence length="292" mass="33614">MSLLRQRIMDSAMRFFSEKGYSSTSIQDIANDCGIAKGSLYKFFASKEDLLIEVYDARIQDMYDQAEIIKADPNLSSKEKLIRETLHQFIFFTDFKFSMQEFQGLPLHDEGKFAPFLQRLRANMLHYYTDCLLRAYGQEMEPYIWDLVAVYVGILKQYSIFPMFLNSSLNLEHASLFIVDRMDEMAAGILGSKPQPVLLPSVMNEFVKFGKQGQSVTTDKQIANLLEVLLTTIHELAVPNARRKELLEAALLLQEETVKEEPRRVLIRALLDFLRNQHELISIAGQLSRLLD</sequence>
<dbReference type="Proteomes" id="UP001493487">
    <property type="component" value="Unassembled WGS sequence"/>
</dbReference>
<dbReference type="InterPro" id="IPR001647">
    <property type="entry name" value="HTH_TetR"/>
</dbReference>
<organism evidence="4 5">
    <name type="scientific">Cohnella silvisoli</name>
    <dbReference type="NCBI Taxonomy" id="2873699"/>
    <lineage>
        <taxon>Bacteria</taxon>
        <taxon>Bacillati</taxon>
        <taxon>Bacillota</taxon>
        <taxon>Bacilli</taxon>
        <taxon>Bacillales</taxon>
        <taxon>Paenibacillaceae</taxon>
        <taxon>Cohnella</taxon>
    </lineage>
</organism>
<dbReference type="Gene3D" id="1.10.357.10">
    <property type="entry name" value="Tetracycline Repressor, domain 2"/>
    <property type="match status" value="1"/>
</dbReference>
<dbReference type="InterPro" id="IPR050624">
    <property type="entry name" value="HTH-type_Tx_Regulator"/>
</dbReference>
<evidence type="ECO:0000313" key="5">
    <source>
        <dbReference type="Proteomes" id="UP001493487"/>
    </source>
</evidence>
<dbReference type="Pfam" id="PF00440">
    <property type="entry name" value="TetR_N"/>
    <property type="match status" value="1"/>
</dbReference>
<dbReference type="RefSeq" id="WP_232185866.1">
    <property type="nucleotide sequence ID" value="NZ_JAIOAP010000006.1"/>
</dbReference>
<keyword evidence="1 2" id="KW-0238">DNA-binding</keyword>
<keyword evidence="5" id="KW-1185">Reference proteome</keyword>
<protein>
    <submittedName>
        <fullName evidence="4">TetR/AcrR family transcriptional regulator</fullName>
    </submittedName>
</protein>
<proteinExistence type="predicted"/>
<gene>
    <name evidence="4" type="ORF">QJS35_13460</name>
</gene>
<comment type="caution">
    <text evidence="4">The sequence shown here is derived from an EMBL/GenBank/DDBJ whole genome shotgun (WGS) entry which is preliminary data.</text>
</comment>
<dbReference type="PRINTS" id="PR00455">
    <property type="entry name" value="HTHTETR"/>
</dbReference>
<feature type="DNA-binding region" description="H-T-H motif" evidence="2">
    <location>
        <begin position="25"/>
        <end position="44"/>
    </location>
</feature>
<reference evidence="4 5" key="1">
    <citation type="journal article" date="2023" name="Genome Announc.">
        <title>Pan-Genome Analyses of the Genus Cohnella and Proposal of the Novel Species Cohnella silvisoli sp. nov., Isolated from Forest Soil.</title>
        <authorList>
            <person name="Wang C."/>
            <person name="Mao L."/>
            <person name="Bao G."/>
            <person name="Zhu H."/>
        </authorList>
    </citation>
    <scope>NUCLEOTIDE SEQUENCE [LARGE SCALE GENOMIC DNA]</scope>
    <source>
        <strain evidence="4 5">NL03-T5-1</strain>
    </source>
</reference>
<dbReference type="InterPro" id="IPR023772">
    <property type="entry name" value="DNA-bd_HTH_TetR-type_CS"/>
</dbReference>
<evidence type="ECO:0000259" key="3">
    <source>
        <dbReference type="PROSITE" id="PS50977"/>
    </source>
</evidence>
<accession>A0ABV1KTP3</accession>
<feature type="domain" description="HTH tetR-type" evidence="3">
    <location>
        <begin position="2"/>
        <end position="62"/>
    </location>
</feature>
<evidence type="ECO:0000313" key="4">
    <source>
        <dbReference type="EMBL" id="MEQ4483399.1"/>
    </source>
</evidence>
<dbReference type="SUPFAM" id="SSF46689">
    <property type="entry name" value="Homeodomain-like"/>
    <property type="match status" value="1"/>
</dbReference>
<evidence type="ECO:0000256" key="1">
    <source>
        <dbReference type="ARBA" id="ARBA00023125"/>
    </source>
</evidence>
<dbReference type="PANTHER" id="PTHR43479:SF22">
    <property type="entry name" value="TRANSCRIPTIONAL REGULATOR, TETR FAMILY"/>
    <property type="match status" value="1"/>
</dbReference>
<dbReference type="PROSITE" id="PS50977">
    <property type="entry name" value="HTH_TETR_2"/>
    <property type="match status" value="1"/>
</dbReference>
<dbReference type="PROSITE" id="PS01081">
    <property type="entry name" value="HTH_TETR_1"/>
    <property type="match status" value="1"/>
</dbReference>
<dbReference type="InterPro" id="IPR009057">
    <property type="entry name" value="Homeodomain-like_sf"/>
</dbReference>
<dbReference type="EMBL" id="JASKHM010000007">
    <property type="protein sequence ID" value="MEQ4483399.1"/>
    <property type="molecule type" value="Genomic_DNA"/>
</dbReference>